<gene>
    <name evidence="1" type="ORF">BD410DRAFT_845268</name>
</gene>
<protein>
    <submittedName>
        <fullName evidence="1">Uncharacterized protein</fullName>
    </submittedName>
</protein>
<dbReference type="VEuPathDB" id="FungiDB:BD410DRAFT_845268"/>
<evidence type="ECO:0000313" key="1">
    <source>
        <dbReference type="EMBL" id="TDL15321.1"/>
    </source>
</evidence>
<reference evidence="1 2" key="1">
    <citation type="submission" date="2018-06" db="EMBL/GenBank/DDBJ databases">
        <title>A transcriptomic atlas of mushroom development highlights an independent origin of complex multicellularity.</title>
        <authorList>
            <consortium name="DOE Joint Genome Institute"/>
            <person name="Krizsan K."/>
            <person name="Almasi E."/>
            <person name="Merenyi Z."/>
            <person name="Sahu N."/>
            <person name="Viragh M."/>
            <person name="Koszo T."/>
            <person name="Mondo S."/>
            <person name="Kiss B."/>
            <person name="Balint B."/>
            <person name="Kues U."/>
            <person name="Barry K."/>
            <person name="Hegedus J.C."/>
            <person name="Henrissat B."/>
            <person name="Johnson J."/>
            <person name="Lipzen A."/>
            <person name="Ohm R."/>
            <person name="Nagy I."/>
            <person name="Pangilinan J."/>
            <person name="Yan J."/>
            <person name="Xiong Y."/>
            <person name="Grigoriev I.V."/>
            <person name="Hibbett D.S."/>
            <person name="Nagy L.G."/>
        </authorList>
    </citation>
    <scope>NUCLEOTIDE SEQUENCE [LARGE SCALE GENOMIC DNA]</scope>
    <source>
        <strain evidence="1 2">SZMC22713</strain>
    </source>
</reference>
<accession>A0A4Y7PK00</accession>
<evidence type="ECO:0000313" key="2">
    <source>
        <dbReference type="Proteomes" id="UP000294933"/>
    </source>
</evidence>
<organism evidence="1 2">
    <name type="scientific">Rickenella mellea</name>
    <dbReference type="NCBI Taxonomy" id="50990"/>
    <lineage>
        <taxon>Eukaryota</taxon>
        <taxon>Fungi</taxon>
        <taxon>Dikarya</taxon>
        <taxon>Basidiomycota</taxon>
        <taxon>Agaricomycotina</taxon>
        <taxon>Agaricomycetes</taxon>
        <taxon>Hymenochaetales</taxon>
        <taxon>Rickenellaceae</taxon>
        <taxon>Rickenella</taxon>
    </lineage>
</organism>
<name>A0A4Y7PK00_9AGAM</name>
<keyword evidence="2" id="KW-1185">Reference proteome</keyword>
<sequence>MELAILSTSWRLVRAITEIVDRIEQTREDARSLKYLDTQATTFLTVVTNGLAGVDPAPYLETIASLEILYKDILKASERFIAYGRIKQMWTARKTRRNILNLNRRMRLFDTYLLHRECIQVQDFAIFFSRAEGLVPGQAHKGEELFPKVPRAEDLFHKVPKAEDLFHKFLRAEDHSPKVHQVEDLFHKAPAGGASREAQSIRKN</sequence>
<dbReference type="Proteomes" id="UP000294933">
    <property type="component" value="Unassembled WGS sequence"/>
</dbReference>
<proteinExistence type="predicted"/>
<dbReference type="EMBL" id="ML170279">
    <property type="protein sequence ID" value="TDL15321.1"/>
    <property type="molecule type" value="Genomic_DNA"/>
</dbReference>
<dbReference type="AlphaFoldDB" id="A0A4Y7PK00"/>